<dbReference type="Pfam" id="PF02949">
    <property type="entry name" value="7tm_6"/>
    <property type="match status" value="2"/>
</dbReference>
<feature type="transmembrane region" description="Helical" evidence="10">
    <location>
        <begin position="621"/>
        <end position="639"/>
    </location>
</feature>
<reference evidence="11 12" key="1">
    <citation type="submission" date="2016-03" db="EMBL/GenBank/DDBJ databases">
        <title>Trachymyrmex septentrionalis WGS genome.</title>
        <authorList>
            <person name="Nygaard S."/>
            <person name="Hu H."/>
            <person name="Boomsma J."/>
            <person name="Zhang G."/>
        </authorList>
    </citation>
    <scope>NUCLEOTIDE SEQUENCE [LARGE SCALE GENOMIC DNA]</scope>
    <source>
        <strain evidence="11">Tsep2-gDNA-1</strain>
        <tissue evidence="11">Whole body</tissue>
    </source>
</reference>
<keyword evidence="6 10" id="KW-1133">Transmembrane helix</keyword>
<evidence type="ECO:0008006" key="13">
    <source>
        <dbReference type="Google" id="ProtNLM"/>
    </source>
</evidence>
<feature type="transmembrane region" description="Helical" evidence="10">
    <location>
        <begin position="293"/>
        <end position="318"/>
    </location>
</feature>
<accession>A0A195FC00</accession>
<feature type="transmembrane region" description="Helical" evidence="10">
    <location>
        <begin position="86"/>
        <end position="105"/>
    </location>
</feature>
<keyword evidence="12" id="KW-1185">Reference proteome</keyword>
<protein>
    <recommendedName>
        <fullName evidence="13">Odorant receptor 13a</fullName>
    </recommendedName>
</protein>
<evidence type="ECO:0000256" key="7">
    <source>
        <dbReference type="ARBA" id="ARBA00023136"/>
    </source>
</evidence>
<feature type="transmembrane region" description="Helical" evidence="10">
    <location>
        <begin position="676"/>
        <end position="698"/>
    </location>
</feature>
<evidence type="ECO:0000256" key="8">
    <source>
        <dbReference type="ARBA" id="ARBA00023170"/>
    </source>
</evidence>
<evidence type="ECO:0000256" key="6">
    <source>
        <dbReference type="ARBA" id="ARBA00022989"/>
    </source>
</evidence>
<feature type="transmembrane region" description="Helical" evidence="10">
    <location>
        <begin position="345"/>
        <end position="364"/>
    </location>
</feature>
<evidence type="ECO:0000256" key="4">
    <source>
        <dbReference type="ARBA" id="ARBA00022692"/>
    </source>
</evidence>
<feature type="transmembrane region" description="Helical" evidence="10">
    <location>
        <begin position="112"/>
        <end position="130"/>
    </location>
</feature>
<name>A0A195FC00_9HYME</name>
<evidence type="ECO:0000256" key="1">
    <source>
        <dbReference type="ARBA" id="ARBA00004651"/>
    </source>
</evidence>
<dbReference type="GO" id="GO:0005886">
    <property type="term" value="C:plasma membrane"/>
    <property type="evidence" value="ECO:0007669"/>
    <property type="project" value="UniProtKB-SubCell"/>
</dbReference>
<keyword evidence="7 10" id="KW-0472">Membrane</keyword>
<dbReference type="GO" id="GO:0004984">
    <property type="term" value="F:olfactory receptor activity"/>
    <property type="evidence" value="ECO:0007669"/>
    <property type="project" value="InterPro"/>
</dbReference>
<keyword evidence="3" id="KW-0716">Sensory transduction</keyword>
<dbReference type="PANTHER" id="PTHR21137:SF35">
    <property type="entry name" value="ODORANT RECEPTOR 19A-RELATED"/>
    <property type="match status" value="1"/>
</dbReference>
<evidence type="ECO:0000256" key="5">
    <source>
        <dbReference type="ARBA" id="ARBA00022725"/>
    </source>
</evidence>
<dbReference type="EMBL" id="KQ981693">
    <property type="protein sequence ID" value="KYN37732.1"/>
    <property type="molecule type" value="Genomic_DNA"/>
</dbReference>
<dbReference type="AlphaFoldDB" id="A0A195FC00"/>
<keyword evidence="2" id="KW-1003">Cell membrane</keyword>
<evidence type="ECO:0000256" key="2">
    <source>
        <dbReference type="ARBA" id="ARBA00022475"/>
    </source>
</evidence>
<comment type="subcellular location">
    <subcellularLocation>
        <location evidence="1">Cell membrane</location>
        <topology evidence="1">Multi-pass membrane protein</topology>
    </subcellularLocation>
</comment>
<organism evidence="11 12">
    <name type="scientific">Trachymyrmex septentrionalis</name>
    <dbReference type="NCBI Taxonomy" id="34720"/>
    <lineage>
        <taxon>Eukaryota</taxon>
        <taxon>Metazoa</taxon>
        <taxon>Ecdysozoa</taxon>
        <taxon>Arthropoda</taxon>
        <taxon>Hexapoda</taxon>
        <taxon>Insecta</taxon>
        <taxon>Pterygota</taxon>
        <taxon>Neoptera</taxon>
        <taxon>Endopterygota</taxon>
        <taxon>Hymenoptera</taxon>
        <taxon>Apocrita</taxon>
        <taxon>Aculeata</taxon>
        <taxon>Formicoidea</taxon>
        <taxon>Formicidae</taxon>
        <taxon>Myrmicinae</taxon>
        <taxon>Trachymyrmex</taxon>
    </lineage>
</organism>
<evidence type="ECO:0000256" key="3">
    <source>
        <dbReference type="ARBA" id="ARBA00022606"/>
    </source>
</evidence>
<evidence type="ECO:0000313" key="11">
    <source>
        <dbReference type="EMBL" id="KYN37732.1"/>
    </source>
</evidence>
<dbReference type="GO" id="GO:0005549">
    <property type="term" value="F:odorant binding"/>
    <property type="evidence" value="ECO:0007669"/>
    <property type="project" value="InterPro"/>
</dbReference>
<feature type="transmembrane region" description="Helical" evidence="10">
    <location>
        <begin position="470"/>
        <end position="497"/>
    </location>
</feature>
<feature type="transmembrane region" description="Helical" evidence="10">
    <location>
        <begin position="33"/>
        <end position="55"/>
    </location>
</feature>
<keyword evidence="8" id="KW-0675">Receptor</keyword>
<dbReference type="PANTHER" id="PTHR21137">
    <property type="entry name" value="ODORANT RECEPTOR"/>
    <property type="match status" value="1"/>
</dbReference>
<evidence type="ECO:0000256" key="10">
    <source>
        <dbReference type="SAM" id="Phobius"/>
    </source>
</evidence>
<dbReference type="STRING" id="34720.A0A195FC00"/>
<proteinExistence type="predicted"/>
<feature type="non-terminal residue" evidence="11">
    <location>
        <position position="1"/>
    </location>
</feature>
<dbReference type="Proteomes" id="UP000078541">
    <property type="component" value="Unassembled WGS sequence"/>
</dbReference>
<keyword evidence="5" id="KW-0552">Olfaction</keyword>
<gene>
    <name evidence="11" type="ORF">ALC56_07931</name>
</gene>
<dbReference type="InterPro" id="IPR004117">
    <property type="entry name" value="7tm6_olfct_rcpt"/>
</dbReference>
<keyword evidence="4 10" id="KW-0812">Transmembrane</keyword>
<feature type="transmembrane region" description="Helical" evidence="10">
    <location>
        <begin position="518"/>
        <end position="538"/>
    </location>
</feature>
<evidence type="ECO:0000313" key="12">
    <source>
        <dbReference type="Proteomes" id="UP000078541"/>
    </source>
</evidence>
<feature type="transmembrane region" description="Helical" evidence="10">
    <location>
        <begin position="544"/>
        <end position="565"/>
    </location>
</feature>
<dbReference type="GO" id="GO:0007165">
    <property type="term" value="P:signal transduction"/>
    <property type="evidence" value="ECO:0007669"/>
    <property type="project" value="UniProtKB-KW"/>
</dbReference>
<feature type="transmembrane region" description="Helical" evidence="10">
    <location>
        <begin position="729"/>
        <end position="751"/>
    </location>
</feature>
<keyword evidence="9" id="KW-0807">Transducer</keyword>
<evidence type="ECO:0000256" key="9">
    <source>
        <dbReference type="ARBA" id="ARBA00023224"/>
    </source>
</evidence>
<feature type="transmembrane region" description="Helical" evidence="10">
    <location>
        <begin position="179"/>
        <end position="200"/>
    </location>
</feature>
<sequence>IKDLTDRLFVNWDILETKEEYDIMRKYAEKGRWYALIYGSFSYVTNIIFATTSLVPRVLDIVFPLNISRPIMLPIPAYYFVDENKYFYYIFLHMLIAGNVCLTGLIAHARMFFVYVEHVCGLFAVVGFRFEHVSHKRSAMEKNMINYPDVSQTMYHKNIVISISAHRKALQFAQFLEHIFTISLAMQLLIVTIGLSITLVQVSDLLIDSKYENFIMLAKFAYQFMCKTNVQCICEAMTSYLLTCTSLLKMYTCQLNIRTIKSLTQHLFTDWKGLKTSEEYEIMKLYAENSRRFCVAYTVYCMLAVTTFMSLSLVPFALDAVWPLNESRPIVPPYPGYYFVELREYFYKIFCHSIIVWEITIIGIIAHDCMFVTFVEHVCSMLALVGFYFENLFNKGDETMKIANNSNDTYRERIAFFINKHQDALNAEEYEIMKKYATNAKLITLAYFCKDKSLFIILILTNYGRLFHFVAVHILLCLCMFLLISLMPTLLNIVSPLNESRPIIMPYSAYYFVDEEKYYFYIMFHITTCLTIALLALLAHDCVLFIYIEHVCSLFAVIGYNSSWYKIPVESQKLLLHVMRRSMEPCFLSAGKIYVFSLKSFTTVAQFFLCDGNARCIKLTIPMFLLMITFLVKLSTWQFNSSKIKSLTDHIYDDWEMFNSVEEYEIMKKYATNAKLISMTYFILCLCVCQGYTLFSFMPKLLNIVLPLNESRPVNIPYQAYYFVDEEKYYFYILFHIIGCGFICVMMTVGLDCTFFIYIEHVCSLFALTG</sequence>
<feature type="transmembrane region" description="Helical" evidence="10">
    <location>
        <begin position="586"/>
        <end position="609"/>
    </location>
</feature>